<dbReference type="AlphaFoldDB" id="A0AAW9PU00"/>
<proteinExistence type="predicted"/>
<keyword evidence="2" id="KW-1185">Reference proteome</keyword>
<name>A0AAW9PU00_9CYAN</name>
<accession>A0AAW9PU00</accession>
<evidence type="ECO:0000313" key="1">
    <source>
        <dbReference type="EMBL" id="MEE3718297.1"/>
    </source>
</evidence>
<sequence length="69" mass="8124">MIDNVRVRPDTRNHKGFFVLESSYKLMDIDQNGWALICLDDHMCHYVDPDDLKMPRGWKKMQNEKAVSA</sequence>
<protein>
    <submittedName>
        <fullName evidence="1">Uncharacterized protein</fullName>
    </submittedName>
</protein>
<dbReference type="EMBL" id="JAZBJZ010000071">
    <property type="protein sequence ID" value="MEE3718297.1"/>
    <property type="molecule type" value="Genomic_DNA"/>
</dbReference>
<organism evidence="1 2">
    <name type="scientific">Tumidithrix elongata BACA0141</name>
    <dbReference type="NCBI Taxonomy" id="2716417"/>
    <lineage>
        <taxon>Bacteria</taxon>
        <taxon>Bacillati</taxon>
        <taxon>Cyanobacteriota</taxon>
        <taxon>Cyanophyceae</taxon>
        <taxon>Pseudanabaenales</taxon>
        <taxon>Pseudanabaenaceae</taxon>
        <taxon>Tumidithrix</taxon>
        <taxon>Tumidithrix elongata</taxon>
    </lineage>
</organism>
<dbReference type="Proteomes" id="UP001333818">
    <property type="component" value="Unassembled WGS sequence"/>
</dbReference>
<evidence type="ECO:0000313" key="2">
    <source>
        <dbReference type="Proteomes" id="UP001333818"/>
    </source>
</evidence>
<reference evidence="1" key="1">
    <citation type="submission" date="2024-01" db="EMBL/GenBank/DDBJ databases">
        <title>Bank of Algae and Cyanobacteria of the Azores (BACA) strain genomes.</title>
        <authorList>
            <person name="Luz R."/>
            <person name="Cordeiro R."/>
            <person name="Fonseca A."/>
            <person name="Goncalves V."/>
        </authorList>
    </citation>
    <scope>NUCLEOTIDE SEQUENCE</scope>
    <source>
        <strain evidence="1">BACA0141</strain>
    </source>
</reference>
<gene>
    <name evidence="1" type="ORF">V2H45_16275</name>
</gene>
<dbReference type="RefSeq" id="WP_330484730.1">
    <property type="nucleotide sequence ID" value="NZ_JAZBJZ010000071.1"/>
</dbReference>
<comment type="caution">
    <text evidence="1">The sequence shown here is derived from an EMBL/GenBank/DDBJ whole genome shotgun (WGS) entry which is preliminary data.</text>
</comment>